<evidence type="ECO:0000256" key="1">
    <source>
        <dbReference type="SAM" id="MobiDB-lite"/>
    </source>
</evidence>
<evidence type="ECO:0000313" key="2">
    <source>
        <dbReference type="EMBL" id="KAA8907760.1"/>
    </source>
</evidence>
<keyword evidence="3" id="KW-1185">Reference proteome</keyword>
<protein>
    <submittedName>
        <fullName evidence="2">Uncharacterized protein</fullName>
    </submittedName>
</protein>
<accession>A0A642UYA5</accession>
<dbReference type="EMBL" id="SWFT01000019">
    <property type="protein sequence ID" value="KAA8907760.1"/>
    <property type="molecule type" value="Genomic_DNA"/>
</dbReference>
<dbReference type="AlphaFoldDB" id="A0A642UYA5"/>
<organism evidence="2 3">
    <name type="scientific">Diutina rugosa</name>
    <name type="common">Yeast</name>
    <name type="synonym">Candida rugosa</name>
    <dbReference type="NCBI Taxonomy" id="5481"/>
    <lineage>
        <taxon>Eukaryota</taxon>
        <taxon>Fungi</taxon>
        <taxon>Dikarya</taxon>
        <taxon>Ascomycota</taxon>
        <taxon>Saccharomycotina</taxon>
        <taxon>Pichiomycetes</taxon>
        <taxon>Debaryomycetaceae</taxon>
        <taxon>Diutina</taxon>
    </lineage>
</organism>
<comment type="caution">
    <text evidence="2">The sequence shown here is derived from an EMBL/GenBank/DDBJ whole genome shotgun (WGS) entry which is preliminary data.</text>
</comment>
<dbReference type="VEuPathDB" id="FungiDB:DIURU_000447"/>
<name>A0A642UYA5_DIURU</name>
<feature type="region of interest" description="Disordered" evidence="1">
    <location>
        <begin position="1"/>
        <end position="23"/>
    </location>
</feature>
<feature type="compositionally biased region" description="Basic and acidic residues" evidence="1">
    <location>
        <begin position="1"/>
        <end position="10"/>
    </location>
</feature>
<dbReference type="Proteomes" id="UP000449547">
    <property type="component" value="Unassembled WGS sequence"/>
</dbReference>
<dbReference type="GeneID" id="54779100"/>
<gene>
    <name evidence="2" type="ORF">DIURU_000447</name>
</gene>
<reference evidence="2 3" key="1">
    <citation type="submission" date="2019-07" db="EMBL/GenBank/DDBJ databases">
        <title>Genome assembly of two rare yeast pathogens: Diutina rugosa and Trichomonascus ciferrii.</title>
        <authorList>
            <person name="Mixao V."/>
            <person name="Saus E."/>
            <person name="Hansen A."/>
            <person name="Lass-Flor C."/>
            <person name="Gabaldon T."/>
        </authorList>
    </citation>
    <scope>NUCLEOTIDE SEQUENCE [LARGE SCALE GENOMIC DNA]</scope>
    <source>
        <strain evidence="2 3">CBS 613</strain>
    </source>
</reference>
<evidence type="ECO:0000313" key="3">
    <source>
        <dbReference type="Proteomes" id="UP000449547"/>
    </source>
</evidence>
<proteinExistence type="predicted"/>
<dbReference type="RefSeq" id="XP_034014766.1">
    <property type="nucleotide sequence ID" value="XM_034157346.1"/>
</dbReference>
<sequence length="346" mass="38679">MADSFKHFQETPEPVQYTDPTIDPHVCASSIDDSVMEADPTAVDKLANPQLAGASVQSIVKSANELIDEVLHLQTRAANDDRSDVEAFSESHSIIYISDSSQPNVEVHEKSPVVIDLTGDSPPKADSIPFFDLKFHQKTSVEKSSEPDDENMKEPTILLSVDEFLQTLPTDYDRECVLKFLFESEDLMSESYNKFLRLTVKLNEYVTNLVGKLSGLSTTKTCTSPGLTVGAEPPAIKNLICDVVSLDKIAEMVKYKANMGKLLKWYREIVESHENLDPTDMLEFEQVTAEYIDNFRSLVDEECQAVRQLVAGAFENANIRPLSFVSKSYRFLLTTDEGSKAITLKY</sequence>